<dbReference type="GO" id="GO:0005737">
    <property type="term" value="C:cytoplasm"/>
    <property type="evidence" value="ECO:0007669"/>
    <property type="project" value="UniProtKB-SubCell"/>
</dbReference>
<keyword evidence="7" id="KW-1185">Reference proteome</keyword>
<reference evidence="6 7" key="1">
    <citation type="submission" date="2018-07" db="EMBL/GenBank/DDBJ databases">
        <title>Genomic Encyclopedia of Type Strains, Phase IV (KMG-IV): sequencing the most valuable type-strain genomes for metagenomic binning, comparative biology and taxonomic classification.</title>
        <authorList>
            <person name="Goeker M."/>
        </authorList>
    </citation>
    <scope>NUCLEOTIDE SEQUENCE [LARGE SCALE GENOMIC DNA]</scope>
    <source>
        <strain evidence="6 7">DSM 21352</strain>
    </source>
</reference>
<evidence type="ECO:0000313" key="6">
    <source>
        <dbReference type="EMBL" id="RDI21245.1"/>
    </source>
</evidence>
<accession>A0A370FDR1</accession>
<dbReference type="InterPro" id="IPR006015">
    <property type="entry name" value="Universal_stress_UspA"/>
</dbReference>
<dbReference type="PIRSF" id="PIRSF006276">
    <property type="entry name" value="UspA"/>
    <property type="match status" value="1"/>
</dbReference>
<dbReference type="Gene3D" id="3.40.50.620">
    <property type="entry name" value="HUPs"/>
    <property type="match status" value="1"/>
</dbReference>
<evidence type="ECO:0000256" key="4">
    <source>
        <dbReference type="PIRNR" id="PIRNR006276"/>
    </source>
</evidence>
<dbReference type="SUPFAM" id="SSF52402">
    <property type="entry name" value="Adenine nucleotide alpha hydrolases-like"/>
    <property type="match status" value="1"/>
</dbReference>
<keyword evidence="4" id="KW-0963">Cytoplasm</keyword>
<dbReference type="EMBL" id="QQAV01000009">
    <property type="protein sequence ID" value="RDI21245.1"/>
    <property type="molecule type" value="Genomic_DNA"/>
</dbReference>
<dbReference type="PRINTS" id="PR01438">
    <property type="entry name" value="UNVRSLSTRESS"/>
</dbReference>
<comment type="subcellular location">
    <subcellularLocation>
        <location evidence="4">Cytoplasm</location>
    </subcellularLocation>
</comment>
<organism evidence="6 7">
    <name type="scientific">Pseudacidovorax intermedius</name>
    <dbReference type="NCBI Taxonomy" id="433924"/>
    <lineage>
        <taxon>Bacteria</taxon>
        <taxon>Pseudomonadati</taxon>
        <taxon>Pseudomonadota</taxon>
        <taxon>Betaproteobacteria</taxon>
        <taxon>Burkholderiales</taxon>
        <taxon>Comamonadaceae</taxon>
        <taxon>Pseudacidovorax</taxon>
    </lineage>
</organism>
<dbReference type="GO" id="GO:0005524">
    <property type="term" value="F:ATP binding"/>
    <property type="evidence" value="ECO:0007669"/>
    <property type="project" value="UniProtKB-KW"/>
</dbReference>
<dbReference type="PANTHER" id="PTHR46268">
    <property type="entry name" value="STRESS RESPONSE PROTEIN NHAX"/>
    <property type="match status" value="1"/>
</dbReference>
<proteinExistence type="inferred from homology"/>
<dbReference type="CDD" id="cd00293">
    <property type="entry name" value="USP-like"/>
    <property type="match status" value="1"/>
</dbReference>
<name>A0A370FDR1_9BURK</name>
<dbReference type="AlphaFoldDB" id="A0A370FDR1"/>
<dbReference type="PANTHER" id="PTHR46268:SF27">
    <property type="entry name" value="UNIVERSAL STRESS PROTEIN RV2623"/>
    <property type="match status" value="1"/>
</dbReference>
<dbReference type="RefSeq" id="WP_017760202.1">
    <property type="nucleotide sequence ID" value="NZ_QQAV01000009.1"/>
</dbReference>
<dbReference type="Proteomes" id="UP000255265">
    <property type="component" value="Unassembled WGS sequence"/>
</dbReference>
<gene>
    <name evidence="6" type="ORF">DFR41_10941</name>
</gene>
<comment type="similarity">
    <text evidence="1 4">Belongs to the universal stress protein A family.</text>
</comment>
<dbReference type="InterPro" id="IPR014729">
    <property type="entry name" value="Rossmann-like_a/b/a_fold"/>
</dbReference>
<dbReference type="InterPro" id="IPR006016">
    <property type="entry name" value="UspA"/>
</dbReference>
<evidence type="ECO:0000256" key="2">
    <source>
        <dbReference type="ARBA" id="ARBA00022741"/>
    </source>
</evidence>
<evidence type="ECO:0000259" key="5">
    <source>
        <dbReference type="Pfam" id="PF00582"/>
    </source>
</evidence>
<keyword evidence="3" id="KW-0067">ATP-binding</keyword>
<evidence type="ECO:0000256" key="3">
    <source>
        <dbReference type="ARBA" id="ARBA00022840"/>
    </source>
</evidence>
<feature type="domain" description="UspA" evidence="5">
    <location>
        <begin position="1"/>
        <end position="147"/>
    </location>
</feature>
<keyword evidence="2" id="KW-0547">Nucleotide-binding</keyword>
<dbReference type="STRING" id="433924.NS331_21425"/>
<dbReference type="OrthoDB" id="5295044at2"/>
<protein>
    <recommendedName>
        <fullName evidence="4">Universal stress protein</fullName>
    </recommendedName>
</protein>
<evidence type="ECO:0000313" key="7">
    <source>
        <dbReference type="Proteomes" id="UP000255265"/>
    </source>
</evidence>
<evidence type="ECO:0000256" key="1">
    <source>
        <dbReference type="ARBA" id="ARBA00008791"/>
    </source>
</evidence>
<comment type="caution">
    <text evidence="6">The sequence shown here is derived from an EMBL/GenBank/DDBJ whole genome shotgun (WGS) entry which is preliminary data.</text>
</comment>
<dbReference type="Pfam" id="PF00582">
    <property type="entry name" value="Usp"/>
    <property type="match status" value="1"/>
</dbReference>
<sequence length="147" mass="16017">MYQRILVPTDSSSLSKKAVQHATALAQTCGAEIVVLNVVPRYPVSYLEGAVVFETQDVARIEKQWSEQARELVDKVVAQVQAKGVKARAAVVKSDLVAESIISAARKHKADLIVMASHGRKGIKRLLLGSETQHVLTHSTLPVLVLR</sequence>